<protein>
    <submittedName>
        <fullName evidence="2">Uncharacterized protein</fullName>
    </submittedName>
</protein>
<organism evidence="2 3">
    <name type="scientific">Thiocystis violascens (strain ATCC 17096 / DSM 198 / 6111)</name>
    <name type="common">Chromatium violascens</name>
    <dbReference type="NCBI Taxonomy" id="765911"/>
    <lineage>
        <taxon>Bacteria</taxon>
        <taxon>Pseudomonadati</taxon>
        <taxon>Pseudomonadota</taxon>
        <taxon>Gammaproteobacteria</taxon>
        <taxon>Chromatiales</taxon>
        <taxon>Chromatiaceae</taxon>
        <taxon>Thiocystis</taxon>
    </lineage>
</organism>
<dbReference type="EMBL" id="CP003154">
    <property type="protein sequence ID" value="AFL72905.1"/>
    <property type="molecule type" value="Genomic_DNA"/>
</dbReference>
<keyword evidence="3" id="KW-1185">Reference proteome</keyword>
<dbReference type="HOGENOM" id="CLU_545910_0_0_6"/>
<dbReference type="AlphaFoldDB" id="I3Y7D7"/>
<gene>
    <name evidence="2" type="ordered locus">Thivi_0867</name>
</gene>
<evidence type="ECO:0000256" key="1">
    <source>
        <dbReference type="SAM" id="Phobius"/>
    </source>
</evidence>
<evidence type="ECO:0000313" key="2">
    <source>
        <dbReference type="EMBL" id="AFL72905.1"/>
    </source>
</evidence>
<dbReference type="STRING" id="765911.Thivi_0867"/>
<accession>I3Y7D7</accession>
<reference evidence="2 3" key="1">
    <citation type="submission" date="2012-06" db="EMBL/GenBank/DDBJ databases">
        <title>Complete sequence of Thiocystis violascens DSM 198.</title>
        <authorList>
            <consortium name="US DOE Joint Genome Institute"/>
            <person name="Lucas S."/>
            <person name="Han J."/>
            <person name="Lapidus A."/>
            <person name="Cheng J.-F."/>
            <person name="Goodwin L."/>
            <person name="Pitluck S."/>
            <person name="Peters L."/>
            <person name="Ovchinnikova G."/>
            <person name="Teshima H."/>
            <person name="Detter J.C."/>
            <person name="Han C."/>
            <person name="Tapia R."/>
            <person name="Land M."/>
            <person name="Hauser L."/>
            <person name="Kyrpides N."/>
            <person name="Ivanova N."/>
            <person name="Pagani I."/>
            <person name="Vogl K."/>
            <person name="Liu Z."/>
            <person name="Frigaard N.-U."/>
            <person name="Bryant D."/>
            <person name="Woyke T."/>
        </authorList>
    </citation>
    <scope>NUCLEOTIDE SEQUENCE [LARGE SCALE GENOMIC DNA]</scope>
    <source>
        <strain evidence="3">ATCC 17096 / DSM 198 / 6111</strain>
    </source>
</reference>
<dbReference type="eggNOG" id="ENOG5032RD5">
    <property type="taxonomic scope" value="Bacteria"/>
</dbReference>
<name>I3Y7D7_THIV6</name>
<keyword evidence="1" id="KW-0472">Membrane</keyword>
<dbReference type="KEGG" id="tvi:Thivi_0867"/>
<evidence type="ECO:0000313" key="3">
    <source>
        <dbReference type="Proteomes" id="UP000006062"/>
    </source>
</evidence>
<proteinExistence type="predicted"/>
<keyword evidence="1" id="KW-0812">Transmembrane</keyword>
<keyword evidence="1" id="KW-1133">Transmembrane helix</keyword>
<feature type="transmembrane region" description="Helical" evidence="1">
    <location>
        <begin position="477"/>
        <end position="495"/>
    </location>
</feature>
<sequence length="536" mass="56289">MASGRSGFGKSWMLIVGVLSSWMGSAPAGEIPSARTASNIITLVTISGGQPTLIANPAAYASVATNSVAVSMSTTVRAIQDALGLPVLATNGISLYQAGSSVDLSAIVADQVVVGGAIAPDEPLVVFRGSSETLAAASFAELLFARAGTVSQGVLDGAILNGSNGGSSLNLSWYLDDWLILDVEPIGGLALVSQRVQFFQVSATGQEQSLGEVSLLAWLEDGEASLRVFDGLDSSAFQGWVGDSLVFAPGILLQTSIALPASEQSISLRIVDTRAEVSIAAAPRASLPVLSGVGSRPVPEGEDAPRVYWDPETGILRFDPLPINWSGGVLPDQADDALLSGGKIEIGDFRYFGESDGRRYFVGGTLTLTDSQGAPLLSASLPALVLEDSLFQFQGFNLFAPILNILDVNPDRSGWLDGLADLLTMDSTYLPELFLGVDDLALSKNLWNASFDAPVNGMLAFAGIAAPLDLENWHGAIPLPATIALIACGFALMLLRCPGFSITTVTHRSGKSSWKCEDRNTHAARPLPRLSSWPWR</sequence>
<dbReference type="Proteomes" id="UP000006062">
    <property type="component" value="Chromosome"/>
</dbReference>